<comment type="caution">
    <text evidence="1">The sequence shown here is derived from an EMBL/GenBank/DDBJ whole genome shotgun (WGS) entry which is preliminary data.</text>
</comment>
<accession>A0A645G167</accession>
<protein>
    <recommendedName>
        <fullName evidence="2">Tail specific protease domain-containing protein</fullName>
    </recommendedName>
</protein>
<dbReference type="EMBL" id="VSSQ01067226">
    <property type="protein sequence ID" value="MPN19630.1"/>
    <property type="molecule type" value="Genomic_DNA"/>
</dbReference>
<dbReference type="Gene3D" id="3.90.226.10">
    <property type="entry name" value="2-enoyl-CoA Hydratase, Chain A, domain 1"/>
    <property type="match status" value="1"/>
</dbReference>
<name>A0A645G167_9ZZZZ</name>
<sequence>MTTDAYYTPSGVCIQGTGITPDIVIDLPEELKDTALDELDPMEDTQLQAAFSVFGSQTQLPQTANG</sequence>
<evidence type="ECO:0000313" key="1">
    <source>
        <dbReference type="EMBL" id="MPN19630.1"/>
    </source>
</evidence>
<reference evidence="1" key="1">
    <citation type="submission" date="2019-08" db="EMBL/GenBank/DDBJ databases">
        <authorList>
            <person name="Kucharzyk K."/>
            <person name="Murdoch R.W."/>
            <person name="Higgins S."/>
            <person name="Loffler F."/>
        </authorList>
    </citation>
    <scope>NUCLEOTIDE SEQUENCE</scope>
</reference>
<organism evidence="1">
    <name type="scientific">bioreactor metagenome</name>
    <dbReference type="NCBI Taxonomy" id="1076179"/>
    <lineage>
        <taxon>unclassified sequences</taxon>
        <taxon>metagenomes</taxon>
        <taxon>ecological metagenomes</taxon>
    </lineage>
</organism>
<proteinExistence type="predicted"/>
<dbReference type="InterPro" id="IPR029045">
    <property type="entry name" value="ClpP/crotonase-like_dom_sf"/>
</dbReference>
<gene>
    <name evidence="1" type="ORF">SDC9_167002</name>
</gene>
<evidence type="ECO:0008006" key="2">
    <source>
        <dbReference type="Google" id="ProtNLM"/>
    </source>
</evidence>
<dbReference type="SUPFAM" id="SSF52096">
    <property type="entry name" value="ClpP/crotonase"/>
    <property type="match status" value="1"/>
</dbReference>
<dbReference type="AlphaFoldDB" id="A0A645G167"/>